<dbReference type="PANTHER" id="PTHR43542:SF1">
    <property type="entry name" value="METHYLTRANSFERASE"/>
    <property type="match status" value="1"/>
</dbReference>
<dbReference type="PROSITE" id="PS00092">
    <property type="entry name" value="N6_MTASE"/>
    <property type="match status" value="1"/>
</dbReference>
<dbReference type="Pfam" id="PF03602">
    <property type="entry name" value="Cons_hypoth95"/>
    <property type="match status" value="1"/>
</dbReference>
<dbReference type="AlphaFoldDB" id="A0A4Q2KPM0"/>
<keyword evidence="2 3" id="KW-0808">Transferase</keyword>
<comment type="caution">
    <text evidence="3">The sequence shown here is derived from an EMBL/GenBank/DDBJ whole genome shotgun (WGS) entry which is preliminary data.</text>
</comment>
<dbReference type="PIRSF" id="PIRSF004553">
    <property type="entry name" value="CHP00095"/>
    <property type="match status" value="1"/>
</dbReference>
<evidence type="ECO:0000313" key="3">
    <source>
        <dbReference type="EMBL" id="RXZ67325.1"/>
    </source>
</evidence>
<gene>
    <name evidence="3" type="ORF">ESP51_18205</name>
</gene>
<dbReference type="RefSeq" id="WP_129522311.1">
    <property type="nucleotide sequence ID" value="NZ_SDPN01000052.1"/>
</dbReference>
<dbReference type="GO" id="GO:0031167">
    <property type="term" value="P:rRNA methylation"/>
    <property type="evidence" value="ECO:0007669"/>
    <property type="project" value="InterPro"/>
</dbReference>
<reference evidence="3 4" key="1">
    <citation type="submission" date="2019-01" db="EMBL/GenBank/DDBJ databases">
        <title>Agromyces.</title>
        <authorList>
            <person name="Li J."/>
        </authorList>
    </citation>
    <scope>NUCLEOTIDE SEQUENCE [LARGE SCALE GENOMIC DNA]</scope>
    <source>
        <strain evidence="3 4">DSM 15934</strain>
    </source>
</reference>
<dbReference type="PANTHER" id="PTHR43542">
    <property type="entry name" value="METHYLTRANSFERASE"/>
    <property type="match status" value="1"/>
</dbReference>
<sequence length="200" mass="21388">MTRIIAGFAGSLTLAVPRSGTRPTSDRVREAIFSALEARDVLEGACVFDLYAGSGALGLEAASRGAVDVVLVERAKPAADVCRRNADAVLRAARGRRLRIRVVPRPVAAYLESAAAGVDVVFIDPPYDLGDGALSRDLELLVPLLTPDAIVMVERSSRSPEPAWPDGITLDRRRDYGETTLWWASRTDEANNADGGKSAD</sequence>
<dbReference type="Proteomes" id="UP000293865">
    <property type="component" value="Unassembled WGS sequence"/>
</dbReference>
<dbReference type="InterPro" id="IPR029063">
    <property type="entry name" value="SAM-dependent_MTases_sf"/>
</dbReference>
<protein>
    <submittedName>
        <fullName evidence="3">16S rRNA (Guanine(966)-N(2))-methyltransferase RsmD</fullName>
    </submittedName>
</protein>
<dbReference type="GO" id="GO:0003676">
    <property type="term" value="F:nucleic acid binding"/>
    <property type="evidence" value="ECO:0007669"/>
    <property type="project" value="InterPro"/>
</dbReference>
<dbReference type="OrthoDB" id="9803017at2"/>
<dbReference type="EMBL" id="SDPN01000052">
    <property type="protein sequence ID" value="RXZ67325.1"/>
    <property type="molecule type" value="Genomic_DNA"/>
</dbReference>
<dbReference type="SUPFAM" id="SSF53335">
    <property type="entry name" value="S-adenosyl-L-methionine-dependent methyltransferases"/>
    <property type="match status" value="1"/>
</dbReference>
<dbReference type="InterPro" id="IPR002052">
    <property type="entry name" value="DNA_methylase_N6_adenine_CS"/>
</dbReference>
<keyword evidence="1 3" id="KW-0489">Methyltransferase</keyword>
<accession>A0A4Q2KPM0</accession>
<dbReference type="Gene3D" id="3.40.50.150">
    <property type="entry name" value="Vaccinia Virus protein VP39"/>
    <property type="match status" value="1"/>
</dbReference>
<proteinExistence type="predicted"/>
<dbReference type="CDD" id="cd02440">
    <property type="entry name" value="AdoMet_MTases"/>
    <property type="match status" value="1"/>
</dbReference>
<name>A0A4Q2KPM0_9MICO</name>
<evidence type="ECO:0000313" key="4">
    <source>
        <dbReference type="Proteomes" id="UP000293865"/>
    </source>
</evidence>
<evidence type="ECO:0000256" key="2">
    <source>
        <dbReference type="ARBA" id="ARBA00022679"/>
    </source>
</evidence>
<organism evidence="3 4">
    <name type="scientific">Agromyces albus</name>
    <dbReference type="NCBI Taxonomy" id="205332"/>
    <lineage>
        <taxon>Bacteria</taxon>
        <taxon>Bacillati</taxon>
        <taxon>Actinomycetota</taxon>
        <taxon>Actinomycetes</taxon>
        <taxon>Micrococcales</taxon>
        <taxon>Microbacteriaceae</taxon>
        <taxon>Agromyces</taxon>
    </lineage>
</organism>
<dbReference type="GO" id="GO:0008168">
    <property type="term" value="F:methyltransferase activity"/>
    <property type="evidence" value="ECO:0007669"/>
    <property type="project" value="UniProtKB-KW"/>
</dbReference>
<evidence type="ECO:0000256" key="1">
    <source>
        <dbReference type="ARBA" id="ARBA00022603"/>
    </source>
</evidence>
<dbReference type="InterPro" id="IPR004398">
    <property type="entry name" value="RNA_MeTrfase_RsmD"/>
</dbReference>
<keyword evidence="4" id="KW-1185">Reference proteome</keyword>